<evidence type="ECO:0000313" key="3">
    <source>
        <dbReference type="Proteomes" id="UP000243650"/>
    </source>
</evidence>
<evidence type="ECO:0000256" key="1">
    <source>
        <dbReference type="SAM" id="Phobius"/>
    </source>
</evidence>
<keyword evidence="1" id="KW-0812">Transmembrane</keyword>
<gene>
    <name evidence="2" type="ORF">C6I21_07255</name>
</gene>
<keyword evidence="1" id="KW-0472">Membrane</keyword>
<dbReference type="OrthoDB" id="1952191at2"/>
<protein>
    <recommendedName>
        <fullName evidence="4">GGDEF domain-containing protein</fullName>
    </recommendedName>
</protein>
<organism evidence="2 3">
    <name type="scientific">Alkalicoccus urumqiensis</name>
    <name type="common">Bacillus urumqiensis</name>
    <dbReference type="NCBI Taxonomy" id="1548213"/>
    <lineage>
        <taxon>Bacteria</taxon>
        <taxon>Bacillati</taxon>
        <taxon>Bacillota</taxon>
        <taxon>Bacilli</taxon>
        <taxon>Bacillales</taxon>
        <taxon>Bacillaceae</taxon>
        <taxon>Alkalicoccus</taxon>
    </lineage>
</organism>
<accession>A0A2P6MIJ4</accession>
<name>A0A2P6MIJ4_ALKUR</name>
<proteinExistence type="predicted"/>
<dbReference type="Proteomes" id="UP000243650">
    <property type="component" value="Unassembled WGS sequence"/>
</dbReference>
<comment type="caution">
    <text evidence="2">The sequence shown here is derived from an EMBL/GenBank/DDBJ whole genome shotgun (WGS) entry which is preliminary data.</text>
</comment>
<sequence>MNVKRLSMVLALFSFSLLIHLTLPSVYTVIHLVVLTTAVVLMSVLRSVWNFLLLLTISLTYGFGLTIFALQMAYFDSQQYLLIQAHLALTASLLLLWVLMHEVKKGAEAYSALQLRVKELEKFDVDTRALSMTEFLERGEAVEAGMKRRGEMSRLVRLTLSDHIPPTTQREVLQKIVQEALLSVRDSYDLVTRPSENSVLLCLQNTNEEGERIVLKRLEKRLHRQLNFVRMPVEVHSEAVVDFAAQVDALLAGQEVS</sequence>
<keyword evidence="1" id="KW-1133">Transmembrane helix</keyword>
<feature type="transmembrane region" description="Helical" evidence="1">
    <location>
        <begin position="48"/>
        <end position="68"/>
    </location>
</feature>
<keyword evidence="3" id="KW-1185">Reference proteome</keyword>
<evidence type="ECO:0000313" key="2">
    <source>
        <dbReference type="EMBL" id="PRO66087.1"/>
    </source>
</evidence>
<dbReference type="EMBL" id="PVNS01000005">
    <property type="protein sequence ID" value="PRO66087.1"/>
    <property type="molecule type" value="Genomic_DNA"/>
</dbReference>
<dbReference type="RefSeq" id="WP_105958770.1">
    <property type="nucleotide sequence ID" value="NZ_PVNS01000005.1"/>
</dbReference>
<dbReference type="AlphaFoldDB" id="A0A2P6MIJ4"/>
<reference evidence="2 3" key="1">
    <citation type="submission" date="2018-03" db="EMBL/GenBank/DDBJ databases">
        <title>Bacillus urumqiensis sp. nov., a moderately haloalkaliphilic bacterium isolated from a salt lake.</title>
        <authorList>
            <person name="Zhao B."/>
            <person name="Liao Z."/>
        </authorList>
    </citation>
    <scope>NUCLEOTIDE SEQUENCE [LARGE SCALE GENOMIC DNA]</scope>
    <source>
        <strain evidence="2 3">BZ-SZ-XJ18</strain>
    </source>
</reference>
<feature type="transmembrane region" description="Helical" evidence="1">
    <location>
        <begin position="80"/>
        <end position="100"/>
    </location>
</feature>
<evidence type="ECO:0008006" key="4">
    <source>
        <dbReference type="Google" id="ProtNLM"/>
    </source>
</evidence>